<dbReference type="AlphaFoldDB" id="A0A3R6ZLE6"/>
<proteinExistence type="predicted"/>
<accession>A0A3R6ZLE6</accession>
<protein>
    <submittedName>
        <fullName evidence="1">Uncharacterized protein</fullName>
    </submittedName>
</protein>
<comment type="caution">
    <text evidence="1">The sequence shown here is derived from an EMBL/GenBank/DDBJ whole genome shotgun (WGS) entry which is preliminary data.</text>
</comment>
<reference evidence="1 2" key="1">
    <citation type="submission" date="2018-08" db="EMBL/GenBank/DDBJ databases">
        <title>Aphanomyces genome sequencing and annotation.</title>
        <authorList>
            <person name="Minardi D."/>
            <person name="Oidtmann B."/>
            <person name="Van Der Giezen M."/>
            <person name="Studholme D.J."/>
        </authorList>
    </citation>
    <scope>NUCLEOTIDE SEQUENCE [LARGE SCALE GENOMIC DNA]</scope>
    <source>
        <strain evidence="1 2">NJM0002</strain>
    </source>
</reference>
<dbReference type="Proteomes" id="UP000285060">
    <property type="component" value="Unassembled WGS sequence"/>
</dbReference>
<dbReference type="VEuPathDB" id="FungiDB:H310_05221"/>
<evidence type="ECO:0000313" key="2">
    <source>
        <dbReference type="Proteomes" id="UP000285060"/>
    </source>
</evidence>
<evidence type="ECO:0000313" key="1">
    <source>
        <dbReference type="EMBL" id="RHY26509.1"/>
    </source>
</evidence>
<sequence length="307" mass="35024">MEDEDMGDAAASPSVVWNTRPSEENAMEVIETPQQTQTATAPDVTEQYSSSPLEFQLVTGDRFNPAPKRPLSPHVTTSNRYALLQEDLDLSLEDFALPRVPFTKVPVTLLRLPRASTIAHSCLDRFLDKSSGFHNLGKAYDTLVTDIRQQRKYFHEEQLDKQRLPLKNLAQEIAGLPNVPNMRQDPVLVDRVRDLQRQIHALHDQRKQFAQEQAFQLHLYKAERSSRFHFALPLPTHLKKTVFKELEDIDGNLVSDQHSMTNVLVDYYSDLFAPLDSRPCADDLDAFLDRVHTGSYFADDSQLYACT</sequence>
<keyword evidence="2" id="KW-1185">Reference proteome</keyword>
<gene>
    <name evidence="1" type="ORF">DYB32_007541</name>
</gene>
<dbReference type="EMBL" id="QUSY01000982">
    <property type="protein sequence ID" value="RHY26509.1"/>
    <property type="molecule type" value="Genomic_DNA"/>
</dbReference>
<organism evidence="1 2">
    <name type="scientific">Aphanomyces invadans</name>
    <dbReference type="NCBI Taxonomy" id="157072"/>
    <lineage>
        <taxon>Eukaryota</taxon>
        <taxon>Sar</taxon>
        <taxon>Stramenopiles</taxon>
        <taxon>Oomycota</taxon>
        <taxon>Saprolegniomycetes</taxon>
        <taxon>Saprolegniales</taxon>
        <taxon>Verrucalvaceae</taxon>
        <taxon>Aphanomyces</taxon>
    </lineage>
</organism>
<name>A0A3R6ZLE6_9STRA</name>